<comment type="caution">
    <text evidence="10">The sequence shown here is derived from an EMBL/GenBank/DDBJ whole genome shotgun (WGS) entry which is preliminary data.</text>
</comment>
<dbReference type="GO" id="GO:0046872">
    <property type="term" value="F:metal ion binding"/>
    <property type="evidence" value="ECO:0007669"/>
    <property type="project" value="UniProtKB-KW"/>
</dbReference>
<comment type="similarity">
    <text evidence="7">Belongs to the chloroperoxidase family.</text>
</comment>
<evidence type="ECO:0000256" key="1">
    <source>
        <dbReference type="ARBA" id="ARBA00001970"/>
    </source>
</evidence>
<dbReference type="SUPFAM" id="SSF47571">
    <property type="entry name" value="Cloroperoxidase"/>
    <property type="match status" value="1"/>
</dbReference>
<sequence>MASEQSPLLSRGEYRRGGTNDLRAPCPVLNSLANHGLIARDGRNITKDELVAALQHIGLACDTSKSISGIAFKVHTDDAKNPPPGTSPLGFREPDQTNADSVPVLNLDQVGRPHSMEHDVSLTRQDRALGDCVHLDTTLYKGLLACQRETKALRIWDVGRYRKVRYDEQKKDNRQLNFGMQQHISACLEVAAIQGVFGKGMLSGVPMEYYEAVFCEERLPYREGWVPRRWFKMTLAEIATVALCVSLWAWPF</sequence>
<evidence type="ECO:0000256" key="7">
    <source>
        <dbReference type="ARBA" id="ARBA00025795"/>
    </source>
</evidence>
<evidence type="ECO:0000256" key="6">
    <source>
        <dbReference type="ARBA" id="ARBA00023004"/>
    </source>
</evidence>
<dbReference type="PANTHER" id="PTHR33577">
    <property type="entry name" value="STERIGMATOCYSTIN BIOSYNTHESIS PEROXIDASE STCC-RELATED"/>
    <property type="match status" value="1"/>
</dbReference>
<dbReference type="EMBL" id="VCAU01000018">
    <property type="protein sequence ID" value="KAF9891470.1"/>
    <property type="molecule type" value="Genomic_DNA"/>
</dbReference>
<evidence type="ECO:0000259" key="9">
    <source>
        <dbReference type="PROSITE" id="PS51405"/>
    </source>
</evidence>
<feature type="region of interest" description="Disordered" evidence="8">
    <location>
        <begin position="1"/>
        <end position="24"/>
    </location>
</feature>
<proteinExistence type="inferred from homology"/>
<evidence type="ECO:0000313" key="10">
    <source>
        <dbReference type="EMBL" id="KAF9891470.1"/>
    </source>
</evidence>
<keyword evidence="3" id="KW-0349">Heme</keyword>
<keyword evidence="6" id="KW-0408">Iron</keyword>
<name>A0AAD4CRP1_ASPNN</name>
<dbReference type="Gene3D" id="1.10.489.10">
    <property type="entry name" value="Chloroperoxidase-like"/>
    <property type="match status" value="1"/>
</dbReference>
<reference evidence="10" key="2">
    <citation type="submission" date="2020-02" db="EMBL/GenBank/DDBJ databases">
        <authorList>
            <person name="Gilchrist C.L.M."/>
            <person name="Chooi Y.-H."/>
        </authorList>
    </citation>
    <scope>NUCLEOTIDE SEQUENCE</scope>
    <source>
        <strain evidence="10">MST-FP2251</strain>
    </source>
</reference>
<keyword evidence="4" id="KW-0479">Metal-binding</keyword>
<dbReference type="AlphaFoldDB" id="A0AAD4CRP1"/>
<protein>
    <recommendedName>
        <fullName evidence="9">Heme haloperoxidase family profile domain-containing protein</fullName>
    </recommendedName>
</protein>
<feature type="domain" description="Heme haloperoxidase family profile" evidence="9">
    <location>
        <begin position="10"/>
        <end position="240"/>
    </location>
</feature>
<dbReference type="Proteomes" id="UP001194746">
    <property type="component" value="Unassembled WGS sequence"/>
</dbReference>
<dbReference type="InterPro" id="IPR000028">
    <property type="entry name" value="Chloroperoxidase"/>
</dbReference>
<evidence type="ECO:0000313" key="11">
    <source>
        <dbReference type="Proteomes" id="UP001194746"/>
    </source>
</evidence>
<dbReference type="GO" id="GO:0004601">
    <property type="term" value="F:peroxidase activity"/>
    <property type="evidence" value="ECO:0007669"/>
    <property type="project" value="UniProtKB-KW"/>
</dbReference>
<keyword evidence="2" id="KW-0575">Peroxidase</keyword>
<evidence type="ECO:0000256" key="2">
    <source>
        <dbReference type="ARBA" id="ARBA00022559"/>
    </source>
</evidence>
<evidence type="ECO:0000256" key="8">
    <source>
        <dbReference type="SAM" id="MobiDB-lite"/>
    </source>
</evidence>
<feature type="region of interest" description="Disordered" evidence="8">
    <location>
        <begin position="75"/>
        <end position="97"/>
    </location>
</feature>
<evidence type="ECO:0000256" key="3">
    <source>
        <dbReference type="ARBA" id="ARBA00022617"/>
    </source>
</evidence>
<evidence type="ECO:0000256" key="5">
    <source>
        <dbReference type="ARBA" id="ARBA00023002"/>
    </source>
</evidence>
<gene>
    <name evidence="10" type="ORF">FE257_003936</name>
</gene>
<accession>A0AAD4CRP1</accession>
<comment type="cofactor">
    <cofactor evidence="1">
        <name>heme b</name>
        <dbReference type="ChEBI" id="CHEBI:60344"/>
    </cofactor>
</comment>
<reference evidence="10" key="1">
    <citation type="journal article" date="2019" name="Beilstein J. Org. Chem.">
        <title>Nanangenines: drimane sesquiterpenoids as the dominant metabolite cohort of a novel Australian fungus, Aspergillus nanangensis.</title>
        <authorList>
            <person name="Lacey H.J."/>
            <person name="Gilchrist C.L.M."/>
            <person name="Crombie A."/>
            <person name="Kalaitzis J.A."/>
            <person name="Vuong D."/>
            <person name="Rutledge P.J."/>
            <person name="Turner P."/>
            <person name="Pitt J.I."/>
            <person name="Lacey E."/>
            <person name="Chooi Y.H."/>
            <person name="Piggott A.M."/>
        </authorList>
    </citation>
    <scope>NUCLEOTIDE SEQUENCE</scope>
    <source>
        <strain evidence="10">MST-FP2251</strain>
    </source>
</reference>
<organism evidence="10 11">
    <name type="scientific">Aspergillus nanangensis</name>
    <dbReference type="NCBI Taxonomy" id="2582783"/>
    <lineage>
        <taxon>Eukaryota</taxon>
        <taxon>Fungi</taxon>
        <taxon>Dikarya</taxon>
        <taxon>Ascomycota</taxon>
        <taxon>Pezizomycotina</taxon>
        <taxon>Eurotiomycetes</taxon>
        <taxon>Eurotiomycetidae</taxon>
        <taxon>Eurotiales</taxon>
        <taxon>Aspergillaceae</taxon>
        <taxon>Aspergillus</taxon>
        <taxon>Aspergillus subgen. Circumdati</taxon>
    </lineage>
</organism>
<dbReference type="InterPro" id="IPR036851">
    <property type="entry name" value="Chloroperoxidase-like_sf"/>
</dbReference>
<evidence type="ECO:0000256" key="4">
    <source>
        <dbReference type="ARBA" id="ARBA00022723"/>
    </source>
</evidence>
<dbReference type="PROSITE" id="PS51405">
    <property type="entry name" value="HEME_HALOPEROXIDASE"/>
    <property type="match status" value="1"/>
</dbReference>
<keyword evidence="11" id="KW-1185">Reference proteome</keyword>
<keyword evidence="5" id="KW-0560">Oxidoreductase</keyword>
<dbReference type="PANTHER" id="PTHR33577:SF9">
    <property type="entry name" value="PEROXIDASE STCC"/>
    <property type="match status" value="1"/>
</dbReference>
<dbReference type="Pfam" id="PF01328">
    <property type="entry name" value="Peroxidase_2"/>
    <property type="match status" value="1"/>
</dbReference>